<dbReference type="InterPro" id="IPR015943">
    <property type="entry name" value="WD40/YVTN_repeat-like_dom_sf"/>
</dbReference>
<dbReference type="PANTHER" id="PTHR19848:SF8">
    <property type="entry name" value="F-BOX AND WD REPEAT DOMAIN CONTAINING 7"/>
    <property type="match status" value="1"/>
</dbReference>
<sequence>MGSGISKGGAEGMPLETIKAHNDCINCMALSEDASLLVTGSDDTTAKMWSTKTDCVEDLGTLEGHQSFIQCVTIYDTYVITGSKDATLKLWDMSSMECLFTYVGHTNRINRLICTGEFIFSTSHDKTARAWLFDTQEVEEPSDACIRTFEGHTSIVSPIIFVPGTSIGFPDERGMNINPADKVITGSFDNTARVWSFDTGICLKVLKGHRLPITCMDTDPKGTILYTAGQDKAIIAWDIARGHIMKRVDEAHAGAILHLRVVNRLAYTCSTDYTAKCWVREGLENTRTYKEHTDSVITARFHNGILYTASNDGLVRAFDAKSGALKRKFKGHDSGVTCMTVCVKEHNGEVFTWIVSGGNDSTIKVWNATGLSEEFPDVPQPSHEYDFTQDERLDDLDRRLDDYMPNSPPPDDASLEILDS</sequence>
<name>A0AAW0TYV5_SCYPA</name>
<evidence type="ECO:0000256" key="4">
    <source>
        <dbReference type="SAM" id="MobiDB-lite"/>
    </source>
</evidence>
<dbReference type="PRINTS" id="PR00320">
    <property type="entry name" value="GPROTEINBRPT"/>
</dbReference>
<dbReference type="AlphaFoldDB" id="A0AAW0TYV5"/>
<dbReference type="EMBL" id="JARAKH010000023">
    <property type="protein sequence ID" value="KAK8391866.1"/>
    <property type="molecule type" value="Genomic_DNA"/>
</dbReference>
<organism evidence="5 6">
    <name type="scientific">Scylla paramamosain</name>
    <name type="common">Mud crab</name>
    <dbReference type="NCBI Taxonomy" id="85552"/>
    <lineage>
        <taxon>Eukaryota</taxon>
        <taxon>Metazoa</taxon>
        <taxon>Ecdysozoa</taxon>
        <taxon>Arthropoda</taxon>
        <taxon>Crustacea</taxon>
        <taxon>Multicrustacea</taxon>
        <taxon>Malacostraca</taxon>
        <taxon>Eumalacostraca</taxon>
        <taxon>Eucarida</taxon>
        <taxon>Decapoda</taxon>
        <taxon>Pleocyemata</taxon>
        <taxon>Brachyura</taxon>
        <taxon>Eubrachyura</taxon>
        <taxon>Portunoidea</taxon>
        <taxon>Portunidae</taxon>
        <taxon>Portuninae</taxon>
        <taxon>Scylla</taxon>
    </lineage>
</organism>
<dbReference type="InterPro" id="IPR001680">
    <property type="entry name" value="WD40_rpt"/>
</dbReference>
<dbReference type="InterPro" id="IPR018391">
    <property type="entry name" value="PQQ_b-propeller_rpt"/>
</dbReference>
<keyword evidence="1 3" id="KW-0853">WD repeat</keyword>
<dbReference type="Gene3D" id="2.130.10.10">
    <property type="entry name" value="YVTN repeat-like/Quinoprotein amine dehydrogenase"/>
    <property type="match status" value="2"/>
</dbReference>
<dbReference type="CDD" id="cd00200">
    <property type="entry name" value="WD40"/>
    <property type="match status" value="1"/>
</dbReference>
<feature type="repeat" description="WD" evidence="3">
    <location>
        <begin position="62"/>
        <end position="101"/>
    </location>
</feature>
<protein>
    <recommendedName>
        <fullName evidence="7">WD repeat-containing protein 86</fullName>
    </recommendedName>
</protein>
<evidence type="ECO:0000256" key="2">
    <source>
        <dbReference type="ARBA" id="ARBA00022737"/>
    </source>
</evidence>
<comment type="caution">
    <text evidence="5">The sequence shown here is derived from an EMBL/GenBank/DDBJ whole genome shotgun (WGS) entry which is preliminary data.</text>
</comment>
<feature type="repeat" description="WD" evidence="3">
    <location>
        <begin position="18"/>
        <end position="53"/>
    </location>
</feature>
<keyword evidence="6" id="KW-1185">Reference proteome</keyword>
<feature type="repeat" description="WD" evidence="3">
    <location>
        <begin position="206"/>
        <end position="247"/>
    </location>
</feature>
<dbReference type="InterPro" id="IPR020472">
    <property type="entry name" value="WD40_PAC1"/>
</dbReference>
<dbReference type="Proteomes" id="UP001487740">
    <property type="component" value="Unassembled WGS sequence"/>
</dbReference>
<accession>A0AAW0TYV5</accession>
<evidence type="ECO:0000256" key="1">
    <source>
        <dbReference type="ARBA" id="ARBA00022574"/>
    </source>
</evidence>
<keyword evidence="2" id="KW-0677">Repeat</keyword>
<dbReference type="PROSITE" id="PS50082">
    <property type="entry name" value="WD_REPEATS_2"/>
    <property type="match status" value="4"/>
</dbReference>
<dbReference type="SUPFAM" id="SSF50978">
    <property type="entry name" value="WD40 repeat-like"/>
    <property type="match status" value="2"/>
</dbReference>
<dbReference type="SMART" id="SM00320">
    <property type="entry name" value="WD40"/>
    <property type="match status" value="8"/>
</dbReference>
<dbReference type="PROSITE" id="PS00678">
    <property type="entry name" value="WD_REPEATS_1"/>
    <property type="match status" value="2"/>
</dbReference>
<gene>
    <name evidence="5" type="ORF">O3P69_017467</name>
</gene>
<proteinExistence type="predicted"/>
<feature type="repeat" description="WD" evidence="3">
    <location>
        <begin position="354"/>
        <end position="367"/>
    </location>
</feature>
<dbReference type="SMART" id="SM00564">
    <property type="entry name" value="PQQ"/>
    <property type="match status" value="1"/>
</dbReference>
<dbReference type="InterPro" id="IPR019775">
    <property type="entry name" value="WD40_repeat_CS"/>
</dbReference>
<evidence type="ECO:0000313" key="6">
    <source>
        <dbReference type="Proteomes" id="UP001487740"/>
    </source>
</evidence>
<dbReference type="InterPro" id="IPR036322">
    <property type="entry name" value="WD40_repeat_dom_sf"/>
</dbReference>
<evidence type="ECO:0000313" key="5">
    <source>
        <dbReference type="EMBL" id="KAK8391866.1"/>
    </source>
</evidence>
<evidence type="ECO:0008006" key="7">
    <source>
        <dbReference type="Google" id="ProtNLM"/>
    </source>
</evidence>
<dbReference type="PROSITE" id="PS50294">
    <property type="entry name" value="WD_REPEATS_REGION"/>
    <property type="match status" value="3"/>
</dbReference>
<reference evidence="5 6" key="1">
    <citation type="submission" date="2023-03" db="EMBL/GenBank/DDBJ databases">
        <title>High-quality genome of Scylla paramamosain provides insights in environmental adaptation.</title>
        <authorList>
            <person name="Zhang L."/>
        </authorList>
    </citation>
    <scope>NUCLEOTIDE SEQUENCE [LARGE SCALE GENOMIC DNA]</scope>
    <source>
        <strain evidence="5">LZ_2023a</strain>
        <tissue evidence="5">Muscle</tissue>
    </source>
</reference>
<dbReference type="PANTHER" id="PTHR19848">
    <property type="entry name" value="WD40 REPEAT PROTEIN"/>
    <property type="match status" value="1"/>
</dbReference>
<feature type="region of interest" description="Disordered" evidence="4">
    <location>
        <begin position="396"/>
        <end position="420"/>
    </location>
</feature>
<evidence type="ECO:0000256" key="3">
    <source>
        <dbReference type="PROSITE-ProRule" id="PRU00221"/>
    </source>
</evidence>
<dbReference type="Pfam" id="PF00400">
    <property type="entry name" value="WD40"/>
    <property type="match status" value="6"/>
</dbReference>